<evidence type="ECO:0000313" key="2">
    <source>
        <dbReference type="Proteomes" id="UP000683925"/>
    </source>
</evidence>
<protein>
    <submittedName>
        <fullName evidence="1">Uncharacterized protein</fullName>
    </submittedName>
</protein>
<name>A0A8S1W3N3_PAROT</name>
<comment type="caution">
    <text evidence="1">The sequence shown here is derived from an EMBL/GenBank/DDBJ whole genome shotgun (WGS) entry which is preliminary data.</text>
</comment>
<gene>
    <name evidence="1" type="ORF">POCTA_138.1.T0820006</name>
</gene>
<proteinExistence type="predicted"/>
<organism evidence="1 2">
    <name type="scientific">Paramecium octaurelia</name>
    <dbReference type="NCBI Taxonomy" id="43137"/>
    <lineage>
        <taxon>Eukaryota</taxon>
        <taxon>Sar</taxon>
        <taxon>Alveolata</taxon>
        <taxon>Ciliophora</taxon>
        <taxon>Intramacronucleata</taxon>
        <taxon>Oligohymenophorea</taxon>
        <taxon>Peniculida</taxon>
        <taxon>Parameciidae</taxon>
        <taxon>Paramecium</taxon>
    </lineage>
</organism>
<reference evidence="1" key="1">
    <citation type="submission" date="2021-01" db="EMBL/GenBank/DDBJ databases">
        <authorList>
            <consortium name="Genoscope - CEA"/>
            <person name="William W."/>
        </authorList>
    </citation>
    <scope>NUCLEOTIDE SEQUENCE</scope>
</reference>
<evidence type="ECO:0000313" key="1">
    <source>
        <dbReference type="EMBL" id="CAD8183831.1"/>
    </source>
</evidence>
<accession>A0A8S1W3N3</accession>
<keyword evidence="2" id="KW-1185">Reference proteome</keyword>
<dbReference type="Proteomes" id="UP000683925">
    <property type="component" value="Unassembled WGS sequence"/>
</dbReference>
<dbReference type="EMBL" id="CAJJDP010000081">
    <property type="protein sequence ID" value="CAD8183831.1"/>
    <property type="molecule type" value="Genomic_DNA"/>
</dbReference>
<dbReference type="AlphaFoldDB" id="A0A8S1W3N3"/>
<sequence>MSVSFLKGQLSQQIQLQIIEVNVEAEQKQQHNYFEVVNFN</sequence>